<evidence type="ECO:0000256" key="1">
    <source>
        <dbReference type="ARBA" id="ARBA00005179"/>
    </source>
</evidence>
<sequence length="478" mass="53961">MAYSIYQLDHDLRVFLLLLGTPILYSLFLIFRVFVIPPAVTKSVRTRASERALPSAWRTVNEELDTSLDCHGQFWWRRTGILLAELLHDAEYTQDRQRDVLRLFGGGAVPFLGLERESGAPGWKSFMTDDHHPIELSWDWHTGQQAPTVRFSIEPVSRAAATMKDPENWSGDRQFRQVLPRILPAMNTQWLRHFDQALSPAVPPEGFMEGHPSKIFYAFDLEEADQTGKVYYFPGFEARATHQTNLDVLVRAIQTAPRCSDSAPHHLSAALGLFQAFVRDPSTAPLELDMMAIDLVDPAQSRIKIYFRSRETSFASVRRTMSLGGKVSDPWLQPGLRNLKRLWDNVLDQGDVPEEGALRGTTSTHRTAGMLYNVEFRLGSETPKVKIYIPVRHYARSDWQVFTGLREYLRGGEANGQASASIPHYGRALGTILTSALENQTGIHTYIGCSVQRGGELRVVSYINGQTDKFRPEWGASN</sequence>
<dbReference type="GO" id="GO:0009820">
    <property type="term" value="P:alkaloid metabolic process"/>
    <property type="evidence" value="ECO:0007669"/>
    <property type="project" value="InterPro"/>
</dbReference>
<dbReference type="AlphaFoldDB" id="A0A395HZE8"/>
<dbReference type="EMBL" id="KZ824280">
    <property type="protein sequence ID" value="RAL13170.1"/>
    <property type="molecule type" value="Genomic_DNA"/>
</dbReference>
<feature type="binding site" evidence="4">
    <location>
        <position position="302"/>
    </location>
    <ligand>
        <name>dimethylallyl diphosphate</name>
        <dbReference type="ChEBI" id="CHEBI:57623"/>
    </ligand>
</feature>
<dbReference type="SFLD" id="SFLDG01162">
    <property type="entry name" value="I"/>
    <property type="match status" value="1"/>
</dbReference>
<dbReference type="RefSeq" id="XP_025552324.1">
    <property type="nucleotide sequence ID" value="XM_025691695.1"/>
</dbReference>
<keyword evidence="5" id="KW-1133">Transmembrane helix</keyword>
<keyword evidence="5" id="KW-0812">Transmembrane</keyword>
<evidence type="ECO:0000313" key="6">
    <source>
        <dbReference type="EMBL" id="RAL13170.1"/>
    </source>
</evidence>
<keyword evidence="7" id="KW-1185">Reference proteome</keyword>
<organism evidence="6 7">
    <name type="scientific">Aspergillus homomorphus (strain CBS 101889)</name>
    <dbReference type="NCBI Taxonomy" id="1450537"/>
    <lineage>
        <taxon>Eukaryota</taxon>
        <taxon>Fungi</taxon>
        <taxon>Dikarya</taxon>
        <taxon>Ascomycota</taxon>
        <taxon>Pezizomycotina</taxon>
        <taxon>Eurotiomycetes</taxon>
        <taxon>Eurotiomycetidae</taxon>
        <taxon>Eurotiales</taxon>
        <taxon>Aspergillaceae</taxon>
        <taxon>Aspergillus</taxon>
        <taxon>Aspergillus subgen. Circumdati</taxon>
    </lineage>
</organism>
<keyword evidence="5" id="KW-0472">Membrane</keyword>
<feature type="binding site" evidence="4">
    <location>
        <position position="150"/>
    </location>
    <ligand>
        <name>dimethylallyl diphosphate</name>
        <dbReference type="ChEBI" id="CHEBI:57623"/>
    </ligand>
</feature>
<name>A0A395HZE8_ASPHC</name>
<evidence type="ECO:0000313" key="7">
    <source>
        <dbReference type="Proteomes" id="UP000248961"/>
    </source>
</evidence>
<comment type="similarity">
    <text evidence="2">Belongs to the tryptophan dimethylallyltransferase family.</text>
</comment>
<dbReference type="GeneID" id="37195984"/>
<dbReference type="SFLD" id="SFLDS00036">
    <property type="entry name" value="Aromatic_Prenyltransferase"/>
    <property type="match status" value="1"/>
</dbReference>
<gene>
    <name evidence="6" type="ORF">BO97DRAFT_343137</name>
</gene>
<dbReference type="CDD" id="cd13929">
    <property type="entry name" value="PT-DMATS_CymD"/>
    <property type="match status" value="1"/>
</dbReference>
<reference evidence="6 7" key="1">
    <citation type="submission" date="2018-02" db="EMBL/GenBank/DDBJ databases">
        <title>The genomes of Aspergillus section Nigri reveals drivers in fungal speciation.</title>
        <authorList>
            <consortium name="DOE Joint Genome Institute"/>
            <person name="Vesth T.C."/>
            <person name="Nybo J."/>
            <person name="Theobald S."/>
            <person name="Brandl J."/>
            <person name="Frisvad J.C."/>
            <person name="Nielsen K.F."/>
            <person name="Lyhne E.K."/>
            <person name="Kogle M.E."/>
            <person name="Kuo A."/>
            <person name="Riley R."/>
            <person name="Clum A."/>
            <person name="Nolan M."/>
            <person name="Lipzen A."/>
            <person name="Salamov A."/>
            <person name="Henrissat B."/>
            <person name="Wiebenga A."/>
            <person name="De vries R.P."/>
            <person name="Grigoriev I.V."/>
            <person name="Mortensen U.H."/>
            <person name="Andersen M.R."/>
            <person name="Baker S.E."/>
        </authorList>
    </citation>
    <scope>NUCLEOTIDE SEQUENCE [LARGE SCALE GENOMIC DNA]</scope>
    <source>
        <strain evidence="6 7">CBS 101889</strain>
    </source>
</reference>
<dbReference type="GO" id="GO:0016765">
    <property type="term" value="F:transferase activity, transferring alkyl or aryl (other than methyl) groups"/>
    <property type="evidence" value="ECO:0007669"/>
    <property type="project" value="InterPro"/>
</dbReference>
<dbReference type="NCBIfam" id="TIGR03429">
    <property type="entry name" value="arom_pren_DMATS"/>
    <property type="match status" value="1"/>
</dbReference>
<feature type="binding site" evidence="4">
    <location>
        <position position="388"/>
    </location>
    <ligand>
        <name>dimethylallyl diphosphate</name>
        <dbReference type="ChEBI" id="CHEBI:57623"/>
    </ligand>
</feature>
<dbReference type="Pfam" id="PF11991">
    <property type="entry name" value="Trp_DMAT"/>
    <property type="match status" value="1"/>
</dbReference>
<dbReference type="InterPro" id="IPR017795">
    <property type="entry name" value="ABBA_NscD-like"/>
</dbReference>
<dbReference type="PANTHER" id="PTHR40627:SF4">
    <property type="entry name" value="PRENYLTRANSFERASE ASQH1-RELATED"/>
    <property type="match status" value="1"/>
</dbReference>
<dbReference type="InterPro" id="IPR033964">
    <property type="entry name" value="ABBA"/>
</dbReference>
<dbReference type="Proteomes" id="UP000248961">
    <property type="component" value="Unassembled WGS sequence"/>
</dbReference>
<feature type="transmembrane region" description="Helical" evidence="5">
    <location>
        <begin position="12"/>
        <end position="35"/>
    </location>
</feature>
<feature type="binding site" evidence="4">
    <location>
        <position position="135"/>
    </location>
    <ligand>
        <name>L-tryptophan</name>
        <dbReference type="ChEBI" id="CHEBI:57912"/>
    </ligand>
</feature>
<dbReference type="InterPro" id="IPR012148">
    <property type="entry name" value="ABBA_DMATS-like"/>
</dbReference>
<feature type="binding site" evidence="4">
    <location>
        <position position="231"/>
    </location>
    <ligand>
        <name>dimethylallyl diphosphate</name>
        <dbReference type="ChEBI" id="CHEBI:57623"/>
    </ligand>
</feature>
<evidence type="ECO:0000256" key="2">
    <source>
        <dbReference type="ARBA" id="ARBA00010209"/>
    </source>
</evidence>
<dbReference type="PIRSF" id="PIRSF000509">
    <property type="entry name" value="Trp_DMAT"/>
    <property type="match status" value="1"/>
</dbReference>
<accession>A0A395HZE8</accession>
<feature type="binding site" evidence="4">
    <location>
        <position position="229"/>
    </location>
    <ligand>
        <name>dimethylallyl diphosphate</name>
        <dbReference type="ChEBI" id="CHEBI:57623"/>
    </ligand>
</feature>
<protein>
    <submittedName>
        <fullName evidence="6">Aromatic prenyltransferase</fullName>
    </submittedName>
</protein>
<feature type="binding site" evidence="4">
    <location>
        <position position="306"/>
    </location>
    <ligand>
        <name>dimethylallyl diphosphate</name>
        <dbReference type="ChEBI" id="CHEBI:57623"/>
    </ligand>
</feature>
<proteinExistence type="inferred from homology"/>
<dbReference type="PANTHER" id="PTHR40627">
    <property type="entry name" value="INDOLE PRENYLTRANSFERASE TDIB-RELATED"/>
    <property type="match status" value="1"/>
</dbReference>
<evidence type="ECO:0000256" key="4">
    <source>
        <dbReference type="PIRSR" id="PIRSR000509-1"/>
    </source>
</evidence>
<dbReference type="VEuPathDB" id="FungiDB:BO97DRAFT_343137"/>
<evidence type="ECO:0000256" key="3">
    <source>
        <dbReference type="ARBA" id="ARBA00022679"/>
    </source>
</evidence>
<keyword evidence="3 6" id="KW-0808">Transferase</keyword>
<feature type="binding site" evidence="4">
    <location>
        <position position="304"/>
    </location>
    <ligand>
        <name>dimethylallyl diphosphate</name>
        <dbReference type="ChEBI" id="CHEBI:57623"/>
    </ligand>
</feature>
<evidence type="ECO:0000256" key="5">
    <source>
        <dbReference type="SAM" id="Phobius"/>
    </source>
</evidence>
<comment type="pathway">
    <text evidence="1">Secondary metabolite biosynthesis.</text>
</comment>
<dbReference type="OrthoDB" id="3354387at2759"/>